<dbReference type="PRINTS" id="PR00344">
    <property type="entry name" value="BCTRLSENSOR"/>
</dbReference>
<keyword evidence="12" id="KW-0175">Coiled coil</keyword>
<dbReference type="EMBL" id="FO203427">
    <property type="protein sequence ID" value="CCH49978.1"/>
    <property type="molecule type" value="Genomic_DNA"/>
</dbReference>
<dbReference type="CDD" id="cd06225">
    <property type="entry name" value="HAMP"/>
    <property type="match status" value="1"/>
</dbReference>
<keyword evidence="4" id="KW-0597">Phosphoprotein</keyword>
<dbReference type="PROSITE" id="PS50885">
    <property type="entry name" value="HAMP"/>
    <property type="match status" value="1"/>
</dbReference>
<dbReference type="KEGG" id="dpi:BN4_12745"/>
<comment type="catalytic activity">
    <reaction evidence="1">
        <text>ATP + protein L-histidine = ADP + protein N-phospho-L-histidine.</text>
        <dbReference type="EC" id="2.7.13.3"/>
    </reaction>
</comment>
<dbReference type="eggNOG" id="COG0642">
    <property type="taxonomic scope" value="Bacteria"/>
</dbReference>
<dbReference type="Gene3D" id="1.10.287.130">
    <property type="match status" value="1"/>
</dbReference>
<keyword evidence="7 16" id="KW-0418">Kinase</keyword>
<dbReference type="InterPro" id="IPR004358">
    <property type="entry name" value="Sig_transdc_His_kin-like_C"/>
</dbReference>
<dbReference type="Gene3D" id="6.10.340.10">
    <property type="match status" value="1"/>
</dbReference>
<accession>M1WXW8</accession>
<dbReference type="InterPro" id="IPR036097">
    <property type="entry name" value="HisK_dim/P_sf"/>
</dbReference>
<keyword evidence="13" id="KW-0812">Transmembrane</keyword>
<comment type="subunit">
    <text evidence="10">At low DSF concentrations, interacts with RpfF.</text>
</comment>
<keyword evidence="13" id="KW-0472">Membrane</keyword>
<feature type="coiled-coil region" evidence="12">
    <location>
        <begin position="222"/>
        <end position="288"/>
    </location>
</feature>
<evidence type="ECO:0000313" key="17">
    <source>
        <dbReference type="Proteomes" id="UP000011724"/>
    </source>
</evidence>
<keyword evidence="13" id="KW-1133">Transmembrane helix</keyword>
<dbReference type="Pfam" id="PF00672">
    <property type="entry name" value="HAMP"/>
    <property type="match status" value="1"/>
</dbReference>
<dbReference type="PANTHER" id="PTHR45339:SF1">
    <property type="entry name" value="HYBRID SIGNAL TRANSDUCTION HISTIDINE KINASE J"/>
    <property type="match status" value="1"/>
</dbReference>
<evidence type="ECO:0000259" key="14">
    <source>
        <dbReference type="PROSITE" id="PS50109"/>
    </source>
</evidence>
<dbReference type="Proteomes" id="UP000011724">
    <property type="component" value="Chromosome"/>
</dbReference>
<dbReference type="InterPro" id="IPR005467">
    <property type="entry name" value="His_kinase_dom"/>
</dbReference>
<evidence type="ECO:0000256" key="5">
    <source>
        <dbReference type="ARBA" id="ARBA00022679"/>
    </source>
</evidence>
<keyword evidence="6" id="KW-0547">Nucleotide-binding</keyword>
<dbReference type="SMART" id="SM00387">
    <property type="entry name" value="HATPase_c"/>
    <property type="match status" value="1"/>
</dbReference>
<feature type="domain" description="HAMP" evidence="15">
    <location>
        <begin position="182"/>
        <end position="234"/>
    </location>
</feature>
<evidence type="ECO:0000313" key="16">
    <source>
        <dbReference type="EMBL" id="CCH49978.1"/>
    </source>
</evidence>
<gene>
    <name evidence="16" type="ordered locus">BN4_12745</name>
</gene>
<dbReference type="InterPro" id="IPR003661">
    <property type="entry name" value="HisK_dim/P_dom"/>
</dbReference>
<evidence type="ECO:0000256" key="9">
    <source>
        <dbReference type="ARBA" id="ARBA00023012"/>
    </source>
</evidence>
<comment type="subcellular location">
    <subcellularLocation>
        <location evidence="2">Membrane</location>
    </subcellularLocation>
</comment>
<protein>
    <recommendedName>
        <fullName evidence="11">Sensory/regulatory protein RpfC</fullName>
        <ecNumber evidence="3">2.7.13.3</ecNumber>
    </recommendedName>
</protein>
<keyword evidence="17" id="KW-1185">Reference proteome</keyword>
<evidence type="ECO:0000256" key="7">
    <source>
        <dbReference type="ARBA" id="ARBA00022777"/>
    </source>
</evidence>
<dbReference type="Pfam" id="PF00512">
    <property type="entry name" value="HisKA"/>
    <property type="match status" value="1"/>
</dbReference>
<reference evidence="16 17" key="1">
    <citation type="journal article" date="2013" name="PLoS ONE">
        <title>The first genomic and proteomic characterization of a deep-sea sulfate reducer: insights into the piezophilic lifestyle of Desulfovibrio piezophilus.</title>
        <authorList>
            <person name="Pradel N."/>
            <person name="Ji B."/>
            <person name="Gimenez G."/>
            <person name="Talla E."/>
            <person name="Lenoble P."/>
            <person name="Garel M."/>
            <person name="Tamburini C."/>
            <person name="Fourquet P."/>
            <person name="Lebrun R."/>
            <person name="Bertin P."/>
            <person name="Denis Y."/>
            <person name="Pophillat M."/>
            <person name="Barbe V."/>
            <person name="Ollivier B."/>
            <person name="Dolla A."/>
        </authorList>
    </citation>
    <scope>NUCLEOTIDE SEQUENCE [LARGE SCALE GENOMIC DNA]</scope>
    <source>
        <strain evidence="17">DSM 10523 / SB164P1</strain>
    </source>
</reference>
<dbReference type="SMART" id="SM00304">
    <property type="entry name" value="HAMP"/>
    <property type="match status" value="1"/>
</dbReference>
<dbReference type="SMART" id="SM00388">
    <property type="entry name" value="HisKA"/>
    <property type="match status" value="1"/>
</dbReference>
<dbReference type="AlphaFoldDB" id="M1WXW8"/>
<evidence type="ECO:0000259" key="15">
    <source>
        <dbReference type="PROSITE" id="PS50885"/>
    </source>
</evidence>
<feature type="transmembrane region" description="Helical" evidence="13">
    <location>
        <begin position="20"/>
        <end position="44"/>
    </location>
</feature>
<evidence type="ECO:0000256" key="6">
    <source>
        <dbReference type="ARBA" id="ARBA00022741"/>
    </source>
</evidence>
<dbReference type="Pfam" id="PF02518">
    <property type="entry name" value="HATPase_c"/>
    <property type="match status" value="1"/>
</dbReference>
<dbReference type="GO" id="GO:0016020">
    <property type="term" value="C:membrane"/>
    <property type="evidence" value="ECO:0007669"/>
    <property type="project" value="UniProtKB-SubCell"/>
</dbReference>
<evidence type="ECO:0000256" key="1">
    <source>
        <dbReference type="ARBA" id="ARBA00000085"/>
    </source>
</evidence>
<dbReference type="CDD" id="cd16922">
    <property type="entry name" value="HATPase_EvgS-ArcB-TorS-like"/>
    <property type="match status" value="1"/>
</dbReference>
<evidence type="ECO:0000256" key="12">
    <source>
        <dbReference type="SAM" id="Coils"/>
    </source>
</evidence>
<evidence type="ECO:0000256" key="4">
    <source>
        <dbReference type="ARBA" id="ARBA00022553"/>
    </source>
</evidence>
<organism evidence="16 17">
    <name type="scientific">Pseudodesulfovibrio piezophilus (strain DSM 21447 / JCM 15486 / C1TLV30)</name>
    <name type="common">Desulfovibrio piezophilus</name>
    <dbReference type="NCBI Taxonomy" id="1322246"/>
    <lineage>
        <taxon>Bacteria</taxon>
        <taxon>Pseudomonadati</taxon>
        <taxon>Thermodesulfobacteriota</taxon>
        <taxon>Desulfovibrionia</taxon>
        <taxon>Desulfovibrionales</taxon>
        <taxon>Desulfovibrionaceae</taxon>
    </lineage>
</organism>
<dbReference type="PANTHER" id="PTHR45339">
    <property type="entry name" value="HYBRID SIGNAL TRANSDUCTION HISTIDINE KINASE J"/>
    <property type="match status" value="1"/>
</dbReference>
<dbReference type="InterPro" id="IPR003660">
    <property type="entry name" value="HAMP_dom"/>
</dbReference>
<dbReference type="BioCyc" id="DPIE1322246:BN4_RS13795-MONOMER"/>
<evidence type="ECO:0000256" key="10">
    <source>
        <dbReference type="ARBA" id="ARBA00064003"/>
    </source>
</evidence>
<dbReference type="SUPFAM" id="SSF55874">
    <property type="entry name" value="ATPase domain of HSP90 chaperone/DNA topoisomerase II/histidine kinase"/>
    <property type="match status" value="1"/>
</dbReference>
<dbReference type="STRING" id="1322246.BN4_12745"/>
<dbReference type="RefSeq" id="WP_015416020.1">
    <property type="nucleotide sequence ID" value="NC_020409.1"/>
</dbReference>
<evidence type="ECO:0000256" key="11">
    <source>
        <dbReference type="ARBA" id="ARBA00068150"/>
    </source>
</evidence>
<dbReference type="SUPFAM" id="SSF47384">
    <property type="entry name" value="Homodimeric domain of signal transducing histidine kinase"/>
    <property type="match status" value="1"/>
</dbReference>
<reference evidence="17" key="2">
    <citation type="journal article" date="2013" name="Stand. Genomic Sci.">
        <title>Complete genome sequence of Desulfocapsa sulfexigens, a marine deltaproteobacterium specialized in disproportionating inorganic sulfur compounds.</title>
        <authorList>
            <person name="Finster K.W."/>
            <person name="Kjeldsen K.U."/>
            <person name="Kube M."/>
            <person name="Reinhardt R."/>
            <person name="Mussmann M."/>
            <person name="Amann R."/>
            <person name="Schreiber L."/>
        </authorList>
    </citation>
    <scope>NUCLEOTIDE SEQUENCE [LARGE SCALE GENOMIC DNA]</scope>
    <source>
        <strain evidence="17">DSM 10523 / SB164P1</strain>
    </source>
</reference>
<evidence type="ECO:0000256" key="3">
    <source>
        <dbReference type="ARBA" id="ARBA00012438"/>
    </source>
</evidence>
<evidence type="ECO:0000256" key="13">
    <source>
        <dbReference type="SAM" id="Phobius"/>
    </source>
</evidence>
<dbReference type="EC" id="2.7.13.3" evidence="3"/>
<dbReference type="CDD" id="cd00082">
    <property type="entry name" value="HisKA"/>
    <property type="match status" value="1"/>
</dbReference>
<feature type="domain" description="Histidine kinase" evidence="14">
    <location>
        <begin position="295"/>
        <end position="496"/>
    </location>
</feature>
<name>M1WXW8_PSEP2</name>
<dbReference type="HOGENOM" id="CLU_000445_104_15_7"/>
<dbReference type="GO" id="GO:0000155">
    <property type="term" value="F:phosphorelay sensor kinase activity"/>
    <property type="evidence" value="ECO:0007669"/>
    <property type="project" value="InterPro"/>
</dbReference>
<proteinExistence type="predicted"/>
<evidence type="ECO:0000256" key="2">
    <source>
        <dbReference type="ARBA" id="ARBA00004370"/>
    </source>
</evidence>
<dbReference type="PATRIC" id="fig|879567.3.peg.2944"/>
<dbReference type="PROSITE" id="PS50109">
    <property type="entry name" value="HIS_KIN"/>
    <property type="match status" value="1"/>
</dbReference>
<dbReference type="FunFam" id="1.10.287.130:FF:000002">
    <property type="entry name" value="Two-component osmosensing histidine kinase"/>
    <property type="match status" value="1"/>
</dbReference>
<keyword evidence="5" id="KW-0808">Transferase</keyword>
<dbReference type="SUPFAM" id="SSF158472">
    <property type="entry name" value="HAMP domain-like"/>
    <property type="match status" value="1"/>
</dbReference>
<keyword evidence="8" id="KW-0067">ATP-binding</keyword>
<dbReference type="InterPro" id="IPR003594">
    <property type="entry name" value="HATPase_dom"/>
</dbReference>
<dbReference type="InterPro" id="IPR036890">
    <property type="entry name" value="HATPase_C_sf"/>
</dbReference>
<dbReference type="FunFam" id="3.30.565.10:FF:000010">
    <property type="entry name" value="Sensor histidine kinase RcsC"/>
    <property type="match status" value="1"/>
</dbReference>
<keyword evidence="9" id="KW-0902">Two-component regulatory system</keyword>
<feature type="transmembrane region" description="Helical" evidence="13">
    <location>
        <begin position="154"/>
        <end position="173"/>
    </location>
</feature>
<evidence type="ECO:0000256" key="8">
    <source>
        <dbReference type="ARBA" id="ARBA00022840"/>
    </source>
</evidence>
<sequence>MSTPTAARRTHPSALSRKAALAQTVIITAVVLFFSLAIIIFNAYRLNAQVKSKVDGIAALAETSLATSVWQVDHASAKDFINAVLHDPSVIYAQVITGREIMASKARPQYAGHPFTYFTGKNKFRTRTVEIRKHGEWIGTFNLAMSTEGIRHDILINAVGTLALSMILILAISQTTLSFSRRRLFNPLKLLEESATAIADGDLDAPIDTRLPGEMGTLARAIDDMRDSVRHLIEDLQESKERLEDHRNALENTVKERTDELKRKNTSLNKALEDVQNAKQAAEVANLAKSRFLASMSHEIRTPMNAILGMADILWETELTPDQGRYVQVFRSAGVSLLEILDDILDLSKIEAGHFSLEQTNFSLSETLDKACTVIEPKAQQKELKFTCSLAQDVPDSLSGDPTRLRQIIINLLGNAVKFTEKGSISMKVERTPDPQGGVMLQFSVKDTGTGIPADKLDTIFDSFTQADSSTTRKYGGTGLGLAISKQLVLMMGPYGWKVLTVRVVLSFLPPGLLLPHTLPSLSPTLQNRR</sequence>
<dbReference type="Gene3D" id="3.30.565.10">
    <property type="entry name" value="Histidine kinase-like ATPase, C-terminal domain"/>
    <property type="match status" value="1"/>
</dbReference>
<dbReference type="GO" id="GO:0005524">
    <property type="term" value="F:ATP binding"/>
    <property type="evidence" value="ECO:0007669"/>
    <property type="project" value="UniProtKB-KW"/>
</dbReference>